<name>A0A7H0VE05_9FLAO</name>
<dbReference type="KEGG" id="chyd:H4K34_16500"/>
<keyword evidence="1" id="KW-0732">Signal</keyword>
<dbReference type="EMBL" id="CP060139">
    <property type="protein sequence ID" value="QNR23953.1"/>
    <property type="molecule type" value="Genomic_DNA"/>
</dbReference>
<gene>
    <name evidence="2" type="ORF">H4K34_16500</name>
</gene>
<dbReference type="Proteomes" id="UP000516305">
    <property type="component" value="Chromosome"/>
</dbReference>
<protein>
    <recommendedName>
        <fullName evidence="4">Outer membrane protein beta-barrel domain-containing protein</fullName>
    </recommendedName>
</protein>
<reference evidence="2 3" key="1">
    <citation type="submission" date="2020-08" db="EMBL/GenBank/DDBJ databases">
        <title>Croceimicrobium hydrocarbonivorans gen. nov., sp. nov., a novel marine bacterium isolated from a bacterial consortium that degrades polyethylene terephthalate.</title>
        <authorList>
            <person name="Liu R."/>
        </authorList>
    </citation>
    <scope>NUCLEOTIDE SEQUENCE [LARGE SCALE GENOMIC DNA]</scope>
    <source>
        <strain evidence="2 3">A20-9</strain>
    </source>
</reference>
<dbReference type="AlphaFoldDB" id="A0A7H0VE05"/>
<feature type="chain" id="PRO_5028877147" description="Outer membrane protein beta-barrel domain-containing protein" evidence="1">
    <location>
        <begin position="19"/>
        <end position="255"/>
    </location>
</feature>
<keyword evidence="3" id="KW-1185">Reference proteome</keyword>
<organism evidence="2 3">
    <name type="scientific">Croceimicrobium hydrocarbonivorans</name>
    <dbReference type="NCBI Taxonomy" id="2761580"/>
    <lineage>
        <taxon>Bacteria</taxon>
        <taxon>Pseudomonadati</taxon>
        <taxon>Bacteroidota</taxon>
        <taxon>Flavobacteriia</taxon>
        <taxon>Flavobacteriales</taxon>
        <taxon>Owenweeksiaceae</taxon>
        <taxon>Croceimicrobium</taxon>
    </lineage>
</organism>
<evidence type="ECO:0008006" key="4">
    <source>
        <dbReference type="Google" id="ProtNLM"/>
    </source>
</evidence>
<accession>A0A7H0VE05</accession>
<evidence type="ECO:0000256" key="1">
    <source>
        <dbReference type="SAM" id="SignalP"/>
    </source>
</evidence>
<proteinExistence type="predicted"/>
<evidence type="ECO:0000313" key="2">
    <source>
        <dbReference type="EMBL" id="QNR23953.1"/>
    </source>
</evidence>
<sequence>MKFTLMIALAMGTLSSFAQISMPKNEISLYSSAGGGIWNNPARNSADYFSNSRMWSLAYRRQSDNLAYWGASMDYSGGRLAPENNNGAELAFMQFKFNAEYGFNLLQTEHWALSSGLRYQALGRLVSDQANFDEGMPYQHFSRQGIDLSLGSRYQNNSWTLKADASLPLLSWVDLSAPSENAELNSDLLNNVFGANQFMGWHKYFAFDLRFEAQYAFNSWFALSALYQGDLQVMSKSNQLQFSDSHLGIGANFRF</sequence>
<evidence type="ECO:0000313" key="3">
    <source>
        <dbReference type="Proteomes" id="UP000516305"/>
    </source>
</evidence>
<feature type="signal peptide" evidence="1">
    <location>
        <begin position="1"/>
        <end position="18"/>
    </location>
</feature>
<dbReference type="RefSeq" id="WP_210758490.1">
    <property type="nucleotide sequence ID" value="NZ_CP060139.1"/>
</dbReference>